<reference evidence="2 3" key="1">
    <citation type="journal article" date="2019" name="ISME J.">
        <title>Candidatus Macondimonas diazotrophica, a novel gammaproteobacterial genus dominating crude-oil-contaminated coastal sediments.</title>
        <authorList>
            <person name="Karthikeyan S."/>
            <person name="Konstantinidis K."/>
        </authorList>
    </citation>
    <scope>NUCLEOTIDE SEQUENCE [LARGE SCALE GENOMIC DNA]</scope>
    <source>
        <strain evidence="2 3">KTK01</strain>
    </source>
</reference>
<dbReference type="RefSeq" id="WP_135281007.1">
    <property type="nucleotide sequence ID" value="NZ_SRIO01000003.1"/>
</dbReference>
<dbReference type="CDD" id="cd03443">
    <property type="entry name" value="PaaI_thioesterase"/>
    <property type="match status" value="2"/>
</dbReference>
<dbReference type="OrthoDB" id="9806185at2"/>
<dbReference type="Proteomes" id="UP000297890">
    <property type="component" value="Unassembled WGS sequence"/>
</dbReference>
<evidence type="ECO:0000259" key="1">
    <source>
        <dbReference type="Pfam" id="PF13622"/>
    </source>
</evidence>
<dbReference type="InterPro" id="IPR029069">
    <property type="entry name" value="HotDog_dom_sf"/>
</dbReference>
<organism evidence="2 3">
    <name type="scientific">Candidatus Macondimonas diazotrophica</name>
    <dbReference type="NCBI Taxonomy" id="2305248"/>
    <lineage>
        <taxon>Bacteria</taxon>
        <taxon>Pseudomonadati</taxon>
        <taxon>Pseudomonadota</taxon>
        <taxon>Gammaproteobacteria</taxon>
        <taxon>Chromatiales</taxon>
        <taxon>Ectothiorhodospiraceae</taxon>
        <taxon>Candidatus Macondimonas</taxon>
    </lineage>
</organism>
<gene>
    <name evidence="2" type="ORF">E4680_03590</name>
</gene>
<dbReference type="Gene3D" id="3.10.129.10">
    <property type="entry name" value="Hotdog Thioesterase"/>
    <property type="match status" value="2"/>
</dbReference>
<keyword evidence="3" id="KW-1185">Reference proteome</keyword>
<accession>A0A4Z0FAV8</accession>
<sequence length="299" mass="32147">MLDIPVLKTRYAADAWGERLGAAPLAWHDAAPLLEVELPFRPSNMNMAGRTHGGMLASFLHDAAKLLVWGQAESEDAALPQTLDFQIAYLAGGGREGLSARATLSRRTREFSFVHVEAINAAGECIARAQVLFRNAPTGSAVTHPNQPQDPFTALAQPSEAALTRFGPMVKLFNQAMGRAHPGCTTEWMGDGLCRMRQDDIPEHRDWNGQISPGQILTLLDNTGGGAGCSLADDLGMAVTLSIQTAFCEPAAGEALVAHATSLRREDGLTHNLVQIFGAESLRLKAFGTMTHLVRPSKR</sequence>
<evidence type="ECO:0000313" key="3">
    <source>
        <dbReference type="Proteomes" id="UP000297890"/>
    </source>
</evidence>
<dbReference type="SUPFAM" id="SSF54637">
    <property type="entry name" value="Thioesterase/thiol ester dehydrase-isomerase"/>
    <property type="match status" value="2"/>
</dbReference>
<protein>
    <submittedName>
        <fullName evidence="2">PaaI family thioesterase</fullName>
    </submittedName>
</protein>
<feature type="domain" description="Acyl-CoA thioesterase-like N-terminal HotDog" evidence="1">
    <location>
        <begin position="42"/>
        <end position="133"/>
    </location>
</feature>
<proteinExistence type="predicted"/>
<evidence type="ECO:0000313" key="2">
    <source>
        <dbReference type="EMBL" id="TFZ83590.1"/>
    </source>
</evidence>
<dbReference type="AlphaFoldDB" id="A0A4Z0FAV8"/>
<dbReference type="Pfam" id="PF13622">
    <property type="entry name" value="4HBT_3"/>
    <property type="match status" value="1"/>
</dbReference>
<comment type="caution">
    <text evidence="2">The sequence shown here is derived from an EMBL/GenBank/DDBJ whole genome shotgun (WGS) entry which is preliminary data.</text>
</comment>
<name>A0A4Z0FAV8_9GAMM</name>
<dbReference type="InterPro" id="IPR049449">
    <property type="entry name" value="TesB_ACOT8-like_N"/>
</dbReference>
<dbReference type="EMBL" id="SRIO01000003">
    <property type="protein sequence ID" value="TFZ83590.1"/>
    <property type="molecule type" value="Genomic_DNA"/>
</dbReference>